<accession>A0ABT5VG68</accession>
<dbReference type="RefSeq" id="WP_275119054.1">
    <property type="nucleotide sequence ID" value="NZ_JAOTPO010000009.1"/>
</dbReference>
<gene>
    <name evidence="1" type="ORF">N7Z68_13765</name>
</gene>
<evidence type="ECO:0000313" key="2">
    <source>
        <dbReference type="Proteomes" id="UP001148125"/>
    </source>
</evidence>
<reference evidence="1" key="1">
    <citation type="submission" date="2024-05" db="EMBL/GenBank/DDBJ databases">
        <title>Alkalihalobacillus sp. strain MEB203 novel alkaliphilic bacterium from Lonar Lake, India.</title>
        <authorList>
            <person name="Joshi A."/>
            <person name="Thite S."/>
            <person name="Mengade P."/>
        </authorList>
    </citation>
    <scope>NUCLEOTIDE SEQUENCE</scope>
    <source>
        <strain evidence="1">MEB 203</strain>
    </source>
</reference>
<keyword evidence="2" id="KW-1185">Reference proteome</keyword>
<dbReference type="Proteomes" id="UP001148125">
    <property type="component" value="Unassembled WGS sequence"/>
</dbReference>
<sequence length="55" mass="6405">MTNDRKQPMEYDRYTAADLSPELLNRVIELEKDLQAEAHKDVILIAYEESDHNAT</sequence>
<comment type="caution">
    <text evidence="1">The sequence shown here is derived from an EMBL/GenBank/DDBJ whole genome shotgun (WGS) entry which is preliminary data.</text>
</comment>
<protein>
    <submittedName>
        <fullName evidence="1">Uncharacterized protein</fullName>
    </submittedName>
</protein>
<proteinExistence type="predicted"/>
<dbReference type="EMBL" id="JAOTPO010000009">
    <property type="protein sequence ID" value="MDE5414442.1"/>
    <property type="molecule type" value="Genomic_DNA"/>
</dbReference>
<name>A0ABT5VG68_9BACI</name>
<organism evidence="1 2">
    <name type="scientific">Alkalihalobacterium chitinilyticum</name>
    <dbReference type="NCBI Taxonomy" id="2980103"/>
    <lineage>
        <taxon>Bacteria</taxon>
        <taxon>Bacillati</taxon>
        <taxon>Bacillota</taxon>
        <taxon>Bacilli</taxon>
        <taxon>Bacillales</taxon>
        <taxon>Bacillaceae</taxon>
        <taxon>Alkalihalobacterium</taxon>
    </lineage>
</organism>
<evidence type="ECO:0000313" key="1">
    <source>
        <dbReference type="EMBL" id="MDE5414442.1"/>
    </source>
</evidence>